<gene>
    <name evidence="3" type="ORF">APLA_LOCUS4762</name>
</gene>
<evidence type="ECO:0000256" key="2">
    <source>
        <dbReference type="SAM" id="Phobius"/>
    </source>
</evidence>
<proteinExistence type="predicted"/>
<evidence type="ECO:0000256" key="1">
    <source>
        <dbReference type="SAM" id="MobiDB-lite"/>
    </source>
</evidence>
<sequence length="436" mass="50193">MEAKLQKQQILSESIRKISSNFKKDSAKRKTAAYISERLEVVEELWTQFDLNNTILSTSTERKTDDYFISKAYEKVKQEYETIRGLLQNWQVSSTEDKGIPSNTDELINQQSTNFRAFMRIIKNINISDIKEKWEIEDKLEMLQARWKIIDKLHWQIDNLLVGTNVSYEEEYTKHETLFEATKRELNTALNISKHRDDISRLKNNKPLRSTSNILSLNPILDECGILKVGGRLTHSNLSDRRKHPIILASSHRLTELLIDQAHKQTLHGGARLTLAHLRNRYWVIGGMRTVKKQNLQNTVNINRDAQYIPESGINQIINTSVFTFEPENHLQQLSYLKEKLELVKNQQEALKERAETHDKHHYVVYAILALGGTILGACCILKFKVRFISNRQSSVEPEGNPGSTADLKGRTAGRSSAQEHASVDRESSPFTSRRN</sequence>
<comment type="caution">
    <text evidence="3">The sequence shown here is derived from an EMBL/GenBank/DDBJ whole genome shotgun (WGS) entry which is preliminary data.</text>
</comment>
<dbReference type="OrthoDB" id="7423265at2759"/>
<evidence type="ECO:0000313" key="4">
    <source>
        <dbReference type="Proteomes" id="UP000494106"/>
    </source>
</evidence>
<name>A0A8S0ZI23_ARCPL</name>
<organism evidence="3 4">
    <name type="scientific">Arctia plantaginis</name>
    <name type="common">Wood tiger moth</name>
    <name type="synonym">Phalaena plantaginis</name>
    <dbReference type="NCBI Taxonomy" id="874455"/>
    <lineage>
        <taxon>Eukaryota</taxon>
        <taxon>Metazoa</taxon>
        <taxon>Ecdysozoa</taxon>
        <taxon>Arthropoda</taxon>
        <taxon>Hexapoda</taxon>
        <taxon>Insecta</taxon>
        <taxon>Pterygota</taxon>
        <taxon>Neoptera</taxon>
        <taxon>Endopterygota</taxon>
        <taxon>Lepidoptera</taxon>
        <taxon>Glossata</taxon>
        <taxon>Ditrysia</taxon>
        <taxon>Noctuoidea</taxon>
        <taxon>Erebidae</taxon>
        <taxon>Arctiinae</taxon>
        <taxon>Arctia</taxon>
    </lineage>
</organism>
<dbReference type="AlphaFoldDB" id="A0A8S0ZI23"/>
<dbReference type="EMBL" id="CADEBC010000476">
    <property type="protein sequence ID" value="CAB3232224.1"/>
    <property type="molecule type" value="Genomic_DNA"/>
</dbReference>
<dbReference type="PANTHER" id="PTHR47331">
    <property type="entry name" value="PHD-TYPE DOMAIN-CONTAINING PROTEIN"/>
    <property type="match status" value="1"/>
</dbReference>
<keyword evidence="2" id="KW-1133">Transmembrane helix</keyword>
<accession>A0A8S0ZI23</accession>
<feature type="transmembrane region" description="Helical" evidence="2">
    <location>
        <begin position="363"/>
        <end position="384"/>
    </location>
</feature>
<keyword evidence="2" id="KW-0812">Transmembrane</keyword>
<reference evidence="3 4" key="1">
    <citation type="submission" date="2020-04" db="EMBL/GenBank/DDBJ databases">
        <authorList>
            <person name="Wallbank WR R."/>
            <person name="Pardo Diaz C."/>
            <person name="Kozak K."/>
            <person name="Martin S."/>
            <person name="Jiggins C."/>
            <person name="Moest M."/>
            <person name="Warren A I."/>
            <person name="Byers J.R.P. K."/>
            <person name="Montejo-Kovacevich G."/>
            <person name="Yen C E."/>
        </authorList>
    </citation>
    <scope>NUCLEOTIDE SEQUENCE [LARGE SCALE GENOMIC DNA]</scope>
</reference>
<evidence type="ECO:0008006" key="5">
    <source>
        <dbReference type="Google" id="ProtNLM"/>
    </source>
</evidence>
<dbReference type="PANTHER" id="PTHR47331:SF6">
    <property type="entry name" value="DOUBLECORTIN DOMAIN-CONTAINING PROTEIN"/>
    <property type="match status" value="1"/>
</dbReference>
<evidence type="ECO:0000313" key="3">
    <source>
        <dbReference type="EMBL" id="CAB3232224.1"/>
    </source>
</evidence>
<keyword evidence="4" id="KW-1185">Reference proteome</keyword>
<protein>
    <recommendedName>
        <fullName evidence="5">Integrase zinc-binding domain-containing protein</fullName>
    </recommendedName>
</protein>
<keyword evidence="2" id="KW-0472">Membrane</keyword>
<feature type="region of interest" description="Disordered" evidence="1">
    <location>
        <begin position="394"/>
        <end position="436"/>
    </location>
</feature>
<dbReference type="Proteomes" id="UP000494106">
    <property type="component" value="Unassembled WGS sequence"/>
</dbReference>